<organism evidence="1 2">
    <name type="scientific">Oenococcus alcoholitolerans</name>
    <dbReference type="NCBI Taxonomy" id="931074"/>
    <lineage>
        <taxon>Bacteria</taxon>
        <taxon>Bacillati</taxon>
        <taxon>Bacillota</taxon>
        <taxon>Bacilli</taxon>
        <taxon>Lactobacillales</taxon>
        <taxon>Lactobacillaceae</taxon>
        <taxon>Oenococcus</taxon>
    </lineage>
</organism>
<accession>A0ABR4XSC0</accession>
<comment type="caution">
    <text evidence="1">The sequence shown here is derived from an EMBL/GenBank/DDBJ whole genome shotgun (WGS) entry which is preliminary data.</text>
</comment>
<evidence type="ECO:0000313" key="1">
    <source>
        <dbReference type="EMBL" id="KGO32388.1"/>
    </source>
</evidence>
<keyword evidence="2" id="KW-1185">Reference proteome</keyword>
<proteinExistence type="predicted"/>
<reference evidence="1 2" key="1">
    <citation type="journal article" date="2014" name="Antonie Van Leeuwenhoek">
        <title>Oenococcus alcoholitolerans sp. nov., a lactic acid bacteria isolated from cachaca and ethanol fermentation processes.</title>
        <authorList>
            <person name="Badotti F."/>
            <person name="Moreira A.P."/>
            <person name="Tonon L.A."/>
            <person name="de Lucena B.T."/>
            <person name="Gomes Fde C."/>
            <person name="Kruger R."/>
            <person name="Thompson C.C."/>
            <person name="de Morais M.A.Jr."/>
            <person name="Rosa C.A."/>
            <person name="Thompson F.L."/>
        </authorList>
    </citation>
    <scope>NUCLEOTIDE SEQUENCE [LARGE SCALE GENOMIC DNA]</scope>
    <source>
        <strain evidence="1 2">UFRJ-M7.2.18</strain>
    </source>
</reference>
<dbReference type="EMBL" id="AXCV01000027">
    <property type="protein sequence ID" value="KGO32388.1"/>
    <property type="molecule type" value="Genomic_DNA"/>
</dbReference>
<evidence type="ECO:0000313" key="2">
    <source>
        <dbReference type="Proteomes" id="UP000030023"/>
    </source>
</evidence>
<protein>
    <submittedName>
        <fullName evidence="1">Uncharacterized protein</fullName>
    </submittedName>
</protein>
<sequence>MSALPFELLSKKGTGTPDTAEGCFDAVIEQKLATVFEKPGGNTNDRPAVHLLVCGFLYLKTGKNENLFNDNFRTRYNSNANVSVFDSRQILIDLRS</sequence>
<name>A0ABR4XSC0_9LACO</name>
<gene>
    <name evidence="1" type="ORF">Q757_01260</name>
</gene>
<dbReference type="Proteomes" id="UP000030023">
    <property type="component" value="Unassembled WGS sequence"/>
</dbReference>